<dbReference type="InterPro" id="IPR009000">
    <property type="entry name" value="Transl_B-barrel_sf"/>
</dbReference>
<proteinExistence type="predicted"/>
<dbReference type="Proteomes" id="UP001314903">
    <property type="component" value="Unassembled WGS sequence"/>
</dbReference>
<comment type="subcellular location">
    <subcellularLocation>
        <location evidence="2">Cytoplasm</location>
    </subcellularLocation>
</comment>
<keyword evidence="6" id="KW-0436">Ligase</keyword>
<dbReference type="EMBL" id="JAGGLI010000005">
    <property type="protein sequence ID" value="MBP2026955.1"/>
    <property type="molecule type" value="Genomic_DNA"/>
</dbReference>
<dbReference type="InterPro" id="IPR018164">
    <property type="entry name" value="Ala-tRNA-synth_IIc_N"/>
</dbReference>
<dbReference type="Gene3D" id="3.30.980.10">
    <property type="entry name" value="Threonyl-trna Synthetase, Chain A, domain 2"/>
    <property type="match status" value="1"/>
</dbReference>
<dbReference type="RefSeq" id="WP_209659485.1">
    <property type="nucleotide sequence ID" value="NZ_JAGGLI010000005.1"/>
</dbReference>
<dbReference type="SUPFAM" id="SSF55186">
    <property type="entry name" value="ThrRS/AlaRS common domain"/>
    <property type="match status" value="1"/>
</dbReference>
<gene>
    <name evidence="6" type="ORF">J2Z35_000747</name>
</gene>
<feature type="domain" description="Alanyl-transfer RNA synthetases family profile" evidence="5">
    <location>
        <begin position="1"/>
        <end position="235"/>
    </location>
</feature>
<dbReference type="Pfam" id="PF07973">
    <property type="entry name" value="tRNA_SAD"/>
    <property type="match status" value="1"/>
</dbReference>
<dbReference type="SMART" id="SM00863">
    <property type="entry name" value="tRNA_SAD"/>
    <property type="match status" value="1"/>
</dbReference>
<dbReference type="EC" id="6.1.1.7" evidence="6"/>
<evidence type="ECO:0000313" key="6">
    <source>
        <dbReference type="EMBL" id="MBP2026955.1"/>
    </source>
</evidence>
<dbReference type="SUPFAM" id="SSF50447">
    <property type="entry name" value="Translation proteins"/>
    <property type="match status" value="1"/>
</dbReference>
<evidence type="ECO:0000256" key="3">
    <source>
        <dbReference type="ARBA" id="ARBA00022723"/>
    </source>
</evidence>
<sequence>MTEKLYYSDPYIKEAKANIIDIIEENGKIEIVLDRTIFYPEGGGQPSDMGYIDDIPVVHVRIKDSVIYHEVTEKPETKEVICKLDFKRRFDHMQQHSGEHVLAGTFYRLFKGNNKGFRLGENYVTIDIDIKVMTDEIIEEAEREANKSIYEDIEVEAIFSENGNIEGIPVRKEVSVDKNIRVIKMGDVDCCACGGTHVKRTGEIGIIKILKTEAYKGMTRVYFNCGERALKDYEQKNNIIKTLKKIYSSEEDLIIDKALRQKSELDEVKKSLSLMKKKIAEIIARSADIKDNKYFFIYDDLDFETLLLMEDILKEKTDSLVLGSLIDKRVTANTKDIDFNMGRFFKENINNYRGKGGGPKDKAQGVFDDEQGLKDFAELLKSKI</sequence>
<dbReference type="Gene3D" id="3.10.310.40">
    <property type="match status" value="1"/>
</dbReference>
<keyword evidence="3" id="KW-0479">Metal-binding</keyword>
<keyword evidence="4" id="KW-0862">Zinc</keyword>
<evidence type="ECO:0000259" key="5">
    <source>
        <dbReference type="PROSITE" id="PS50860"/>
    </source>
</evidence>
<name>A0ABS4KHW6_9FIRM</name>
<reference evidence="6 7" key="1">
    <citation type="submission" date="2021-03" db="EMBL/GenBank/DDBJ databases">
        <title>Genomic Encyclopedia of Type Strains, Phase IV (KMG-IV): sequencing the most valuable type-strain genomes for metagenomic binning, comparative biology and taxonomic classification.</title>
        <authorList>
            <person name="Goeker M."/>
        </authorList>
    </citation>
    <scope>NUCLEOTIDE SEQUENCE [LARGE SCALE GENOMIC DNA]</scope>
    <source>
        <strain evidence="6 7">DSM 27512</strain>
    </source>
</reference>
<dbReference type="InterPro" id="IPR051335">
    <property type="entry name" value="Alanyl-tRNA_Editing_Enzymes"/>
</dbReference>
<comment type="cofactor">
    <cofactor evidence="1">
        <name>Zn(2+)</name>
        <dbReference type="ChEBI" id="CHEBI:29105"/>
    </cofactor>
</comment>
<dbReference type="InterPro" id="IPR012947">
    <property type="entry name" value="tRNA_SAD"/>
</dbReference>
<protein>
    <submittedName>
        <fullName evidence="6">Alanyl-tRNA synthetase</fullName>
        <ecNumber evidence="6">6.1.1.7</ecNumber>
    </submittedName>
</protein>
<dbReference type="PANTHER" id="PTHR43462">
    <property type="entry name" value="ALANYL-TRNA EDITING PROTEIN"/>
    <property type="match status" value="1"/>
</dbReference>
<dbReference type="GO" id="GO:0004813">
    <property type="term" value="F:alanine-tRNA ligase activity"/>
    <property type="evidence" value="ECO:0007669"/>
    <property type="project" value="UniProtKB-EC"/>
</dbReference>
<keyword evidence="7" id="KW-1185">Reference proteome</keyword>
<organism evidence="6 7">
    <name type="scientific">Acetoanaerobium pronyense</name>
    <dbReference type="NCBI Taxonomy" id="1482736"/>
    <lineage>
        <taxon>Bacteria</taxon>
        <taxon>Bacillati</taxon>
        <taxon>Bacillota</taxon>
        <taxon>Clostridia</taxon>
        <taxon>Peptostreptococcales</taxon>
        <taxon>Filifactoraceae</taxon>
        <taxon>Acetoanaerobium</taxon>
    </lineage>
</organism>
<evidence type="ECO:0000313" key="7">
    <source>
        <dbReference type="Proteomes" id="UP001314903"/>
    </source>
</evidence>
<dbReference type="PROSITE" id="PS50860">
    <property type="entry name" value="AA_TRNA_LIGASE_II_ALA"/>
    <property type="match status" value="1"/>
</dbReference>
<evidence type="ECO:0000256" key="1">
    <source>
        <dbReference type="ARBA" id="ARBA00001947"/>
    </source>
</evidence>
<dbReference type="InterPro" id="IPR018163">
    <property type="entry name" value="Thr/Ala-tRNA-synth_IIc_edit"/>
</dbReference>
<dbReference type="PANTHER" id="PTHR43462:SF1">
    <property type="entry name" value="ALANYL-TRNA EDITING PROTEIN AARSD1"/>
    <property type="match status" value="1"/>
</dbReference>
<dbReference type="Pfam" id="PF01411">
    <property type="entry name" value="tRNA-synt_2c"/>
    <property type="match status" value="1"/>
</dbReference>
<accession>A0ABS4KHW6</accession>
<dbReference type="Gene3D" id="2.40.30.130">
    <property type="match status" value="1"/>
</dbReference>
<dbReference type="InterPro" id="IPR018165">
    <property type="entry name" value="Ala-tRNA-synth_IIc_core"/>
</dbReference>
<evidence type="ECO:0000256" key="2">
    <source>
        <dbReference type="ARBA" id="ARBA00004496"/>
    </source>
</evidence>
<evidence type="ECO:0000256" key="4">
    <source>
        <dbReference type="ARBA" id="ARBA00022833"/>
    </source>
</evidence>
<comment type="caution">
    <text evidence="6">The sequence shown here is derived from an EMBL/GenBank/DDBJ whole genome shotgun (WGS) entry which is preliminary data.</text>
</comment>